<feature type="coiled-coil region" evidence="1">
    <location>
        <begin position="415"/>
        <end position="442"/>
    </location>
</feature>
<reference evidence="3" key="1">
    <citation type="submission" date="2017-09" db="EMBL/GenBank/DDBJ databases">
        <title>Depth-based differentiation of microbial function through sediment-hosted aquifers and enrichment of novel symbionts in the deep terrestrial subsurface.</title>
        <authorList>
            <person name="Probst A.J."/>
            <person name="Ladd B."/>
            <person name="Jarett J.K."/>
            <person name="Geller-Mcgrath D.E."/>
            <person name="Sieber C.M.K."/>
            <person name="Emerson J.B."/>
            <person name="Anantharaman K."/>
            <person name="Thomas B.C."/>
            <person name="Malmstrom R."/>
            <person name="Stieglmeier M."/>
            <person name="Klingl A."/>
            <person name="Woyke T."/>
            <person name="Ryan C.M."/>
            <person name="Banfield J.F."/>
        </authorList>
    </citation>
    <scope>NUCLEOTIDE SEQUENCE [LARGE SCALE GENOMIC DNA]</scope>
</reference>
<dbReference type="AlphaFoldDB" id="A0A2M7XDI0"/>
<evidence type="ECO:0000313" key="3">
    <source>
        <dbReference type="Proteomes" id="UP000231263"/>
    </source>
</evidence>
<sequence length="740" mass="83039">MVEDLTQIEAVDKFLHDPVIYEYLDNIVEKYQLEPAREDELLDLTDAIFDRTIKIAEMPGLLEQSFGLTPRVAIALARDVVGYRLLPLENYLPHISKQIIAWGGSLDDYPKFKVGRETATIEIVINRVSAKNGVHLPEYLNKRLAHLAKTYLEKDRAKEPTITLMMRPSNIGGLGLSEVASNNILRELELELVELEEFNDELDVPEVVKTMQETYSKKILDEQVKQEEAQSEIEAETLAQAEETELLIPADLPVQSSTHIDNLDVFNRAELEELITTLEAEDEVVTLDLAETVVNVDDQTVTREELESWVKQLETEALNEDLMGENELIAGAEAEDLTAHNLPVVTGTHELAREVPVISGHVVNGIKHVGAYSRQLTHFNGRAVKEDLTAHNMPVLSVSRAMADQVPVISGTFLEKHEEEDLKEAAEKNRKANIKLSKTDKETTQAKVNELLQKLIPVFRKKRLNQQVFKEVAQSHVKGLREPLSTEILLRDKYKFSNTEVEEIMQVLESARELANGVHTPLKDRLPSDRPATTDKSVELMAKERELLNKRHATLTNKVSDAPIEPISLAQVSAARTKEEELLLQEKSIDAEKLKQAEIASKPKKAVTKLSMASAPPDNTTGGKFTDVKFQKRLLGPVEEIASLSAVEFRRLSSDPNEAVHKLLDKLELLEKIAYTERIKGVKAWRFSPVNKLYILMTEEALAHGLSVAEVAARRRNAGEDSLSPKEVNAIVKLNKAIKF</sequence>
<comment type="caution">
    <text evidence="2">The sequence shown here is derived from an EMBL/GenBank/DDBJ whole genome shotgun (WGS) entry which is preliminary data.</text>
</comment>
<name>A0A2M7XDI0_9BACT</name>
<keyword evidence="1" id="KW-0175">Coiled coil</keyword>
<evidence type="ECO:0000313" key="2">
    <source>
        <dbReference type="EMBL" id="PJA45937.1"/>
    </source>
</evidence>
<gene>
    <name evidence="2" type="ORF">CO173_04200</name>
</gene>
<accession>A0A2M7XDI0</accession>
<dbReference type="Proteomes" id="UP000231263">
    <property type="component" value="Unassembled WGS sequence"/>
</dbReference>
<proteinExistence type="predicted"/>
<organism evidence="2 3">
    <name type="scientific">Candidatus Uhrbacteria bacterium CG_4_9_14_3_um_filter_41_35</name>
    <dbReference type="NCBI Taxonomy" id="1975034"/>
    <lineage>
        <taxon>Bacteria</taxon>
        <taxon>Candidatus Uhriibacteriota</taxon>
    </lineage>
</organism>
<dbReference type="EMBL" id="PFWT01000022">
    <property type="protein sequence ID" value="PJA45937.1"/>
    <property type="molecule type" value="Genomic_DNA"/>
</dbReference>
<evidence type="ECO:0000256" key="1">
    <source>
        <dbReference type="SAM" id="Coils"/>
    </source>
</evidence>
<protein>
    <submittedName>
        <fullName evidence="2">Uncharacterized protein</fullName>
    </submittedName>
</protein>